<dbReference type="Pfam" id="PF12728">
    <property type="entry name" value="HTH_17"/>
    <property type="match status" value="1"/>
</dbReference>
<dbReference type="Proteomes" id="UP000479773">
    <property type="component" value="Unassembled WGS sequence"/>
</dbReference>
<dbReference type="EMBL" id="VWEQ01000131">
    <property type="protein sequence ID" value="KAA4744123.1"/>
    <property type="molecule type" value="Genomic_DNA"/>
</dbReference>
<gene>
    <name evidence="2" type="ORF">F3B44_25250</name>
</gene>
<comment type="caution">
    <text evidence="2">The sequence shown here is derived from an EMBL/GenBank/DDBJ whole genome shotgun (WGS) entry which is preliminary data.</text>
</comment>
<dbReference type="InterPro" id="IPR041657">
    <property type="entry name" value="HTH_17"/>
</dbReference>
<dbReference type="AlphaFoldDB" id="A0A642ESP7"/>
<sequence>MKNEGIILIKGTELQDLINKAVALAFENVCLADRRKAKTAEKLLSRNEASKALKISLSSLNRRVNDGSIKCYKIGARSFFKESELENLLTFLNK</sequence>
<organism evidence="2 3">
    <name type="scientific">Bacteroides fragilis</name>
    <dbReference type="NCBI Taxonomy" id="817"/>
    <lineage>
        <taxon>Bacteria</taxon>
        <taxon>Pseudomonadati</taxon>
        <taxon>Bacteroidota</taxon>
        <taxon>Bacteroidia</taxon>
        <taxon>Bacteroidales</taxon>
        <taxon>Bacteroidaceae</taxon>
        <taxon>Bacteroides</taxon>
    </lineage>
</organism>
<dbReference type="RefSeq" id="WP_049129984.1">
    <property type="nucleotide sequence ID" value="NZ_JAFKPR010000004.1"/>
</dbReference>
<proteinExistence type="predicted"/>
<reference evidence="2 3" key="1">
    <citation type="journal article" date="2019" name="Nat. Med.">
        <title>A library of human gut bacterial isolates paired with longitudinal multiomics data enables mechanistic microbiome research.</title>
        <authorList>
            <person name="Poyet M."/>
            <person name="Groussin M."/>
            <person name="Gibbons S.M."/>
            <person name="Avila-Pacheco J."/>
            <person name="Jiang X."/>
            <person name="Kearney S.M."/>
            <person name="Perrotta A.R."/>
            <person name="Berdy B."/>
            <person name="Zhao S."/>
            <person name="Lieberman T.D."/>
            <person name="Swanson P.K."/>
            <person name="Smith M."/>
            <person name="Roesemann S."/>
            <person name="Alexander J.E."/>
            <person name="Rich S.A."/>
            <person name="Livny J."/>
            <person name="Vlamakis H."/>
            <person name="Clish C."/>
            <person name="Bullock K."/>
            <person name="Deik A."/>
            <person name="Scott J."/>
            <person name="Pierce K.A."/>
            <person name="Xavier R.J."/>
            <person name="Alm E.J."/>
        </authorList>
    </citation>
    <scope>NUCLEOTIDE SEQUENCE [LARGE SCALE GENOMIC DNA]</scope>
    <source>
        <strain evidence="2 3">BIOML-A106</strain>
    </source>
</reference>
<accession>A0A642ESP7</accession>
<evidence type="ECO:0000313" key="2">
    <source>
        <dbReference type="EMBL" id="KAA4744123.1"/>
    </source>
</evidence>
<evidence type="ECO:0000313" key="3">
    <source>
        <dbReference type="Proteomes" id="UP000479773"/>
    </source>
</evidence>
<name>A0A642ESP7_BACFG</name>
<protein>
    <submittedName>
        <fullName evidence="2">Helix-turn-helix domain-containing protein</fullName>
    </submittedName>
</protein>
<feature type="domain" description="Helix-turn-helix" evidence="1">
    <location>
        <begin position="43"/>
        <end position="89"/>
    </location>
</feature>
<evidence type="ECO:0000259" key="1">
    <source>
        <dbReference type="Pfam" id="PF12728"/>
    </source>
</evidence>